<proteinExistence type="predicted"/>
<protein>
    <submittedName>
        <fullName evidence="1">Uncharacterized protein</fullName>
    </submittedName>
</protein>
<keyword evidence="2" id="KW-1185">Reference proteome</keyword>
<comment type="caution">
    <text evidence="1">The sequence shown here is derived from an EMBL/GenBank/DDBJ whole genome shotgun (WGS) entry which is preliminary data.</text>
</comment>
<dbReference type="RefSeq" id="WP_142102672.1">
    <property type="nucleotide sequence ID" value="NZ_VIGH01000010.1"/>
</dbReference>
<evidence type="ECO:0000313" key="1">
    <source>
        <dbReference type="EMBL" id="TQF65760.1"/>
    </source>
</evidence>
<evidence type="ECO:0000313" key="2">
    <source>
        <dbReference type="Proteomes" id="UP000316256"/>
    </source>
</evidence>
<sequence length="108" mass="11818">MRVLGSPTYDLVNAVLSYEYDGGEIDVHAIDRVRGGDTDEWMIALSDSGLFSDDALVSVLGAWHRDPELLVDALLGGADEVSRRRLKATRRSSLLPVVRPRQQIVGIG</sequence>
<accession>A0A541B0C8</accession>
<name>A0A541B0C8_9NOCA</name>
<dbReference type="OrthoDB" id="4481080at2"/>
<organism evidence="1 2">
    <name type="scientific">Rhodococcus spelaei</name>
    <dbReference type="NCBI Taxonomy" id="2546320"/>
    <lineage>
        <taxon>Bacteria</taxon>
        <taxon>Bacillati</taxon>
        <taxon>Actinomycetota</taxon>
        <taxon>Actinomycetes</taxon>
        <taxon>Mycobacteriales</taxon>
        <taxon>Nocardiaceae</taxon>
        <taxon>Rhodococcus</taxon>
    </lineage>
</organism>
<dbReference type="Proteomes" id="UP000316256">
    <property type="component" value="Unassembled WGS sequence"/>
</dbReference>
<dbReference type="AlphaFoldDB" id="A0A541B0C8"/>
<gene>
    <name evidence="1" type="ORF">FK531_20210</name>
</gene>
<dbReference type="EMBL" id="VIGH01000010">
    <property type="protein sequence ID" value="TQF65760.1"/>
    <property type="molecule type" value="Genomic_DNA"/>
</dbReference>
<reference evidence="1 2" key="1">
    <citation type="submission" date="2019-06" db="EMBL/GenBank/DDBJ databases">
        <title>Rhodococcus spaelei sp. nov., isolated from a cave.</title>
        <authorList>
            <person name="Lee S.D."/>
        </authorList>
    </citation>
    <scope>NUCLEOTIDE SEQUENCE [LARGE SCALE GENOMIC DNA]</scope>
    <source>
        <strain evidence="1 2">C9-5</strain>
    </source>
</reference>